<dbReference type="PANTHER" id="PTHR21183:SF18">
    <property type="entry name" value="LARGE RIBOSOMAL SUBUNIT PROTEIN UL29M"/>
    <property type="match status" value="1"/>
</dbReference>
<feature type="region of interest" description="Disordered" evidence="7">
    <location>
        <begin position="45"/>
        <end position="66"/>
    </location>
</feature>
<dbReference type="InterPro" id="IPR010729">
    <property type="entry name" value="Ribosomal_uL29_mit"/>
</dbReference>
<evidence type="ECO:0000256" key="7">
    <source>
        <dbReference type="SAM" id="MobiDB-lite"/>
    </source>
</evidence>
<sequence length="220" mass="24128">MSAMRSGVVSCLLRRAFAVRRPPVVSTSSSFSPICSTTIPAAAPRSTAERSCSGNQHVPHRHQRAGLSTLRRGLTGPLSARLRLPMRGLEEFRDPEVVKAGDVPIVGRSWTVPELRRKSFEDLHKLWFVLYKEKNMLMSQVVLSRRSKVPIPAGDRRQKVKRSMKAIKVVVGERQRVKRAALRERQLAAKREQRQAAAAAAAAEGEGGASEKGSQAASTG</sequence>
<dbReference type="GO" id="GO:0003735">
    <property type="term" value="F:structural constituent of ribosome"/>
    <property type="evidence" value="ECO:0007669"/>
    <property type="project" value="InterPro"/>
</dbReference>
<keyword evidence="3" id="KW-0689">Ribosomal protein</keyword>
<dbReference type="InterPro" id="IPR038340">
    <property type="entry name" value="MRP-L47_sf"/>
</dbReference>
<name>D7FS51_ECTSI</name>
<keyword evidence="9" id="KW-1185">Reference proteome</keyword>
<evidence type="ECO:0000256" key="2">
    <source>
        <dbReference type="ARBA" id="ARBA00009254"/>
    </source>
</evidence>
<evidence type="ECO:0000313" key="9">
    <source>
        <dbReference type="Proteomes" id="UP000002630"/>
    </source>
</evidence>
<dbReference type="EMBL" id="FN649760">
    <property type="protein sequence ID" value="CBJ30992.1"/>
    <property type="molecule type" value="Genomic_DNA"/>
</dbReference>
<evidence type="ECO:0000313" key="8">
    <source>
        <dbReference type="EMBL" id="CBJ30992.1"/>
    </source>
</evidence>
<evidence type="ECO:0000256" key="6">
    <source>
        <dbReference type="ARBA" id="ARBA00035289"/>
    </source>
</evidence>
<keyword evidence="4" id="KW-0496">Mitochondrion</keyword>
<organism evidence="8 9">
    <name type="scientific">Ectocarpus siliculosus</name>
    <name type="common">Brown alga</name>
    <name type="synonym">Conferva siliculosa</name>
    <dbReference type="NCBI Taxonomy" id="2880"/>
    <lineage>
        <taxon>Eukaryota</taxon>
        <taxon>Sar</taxon>
        <taxon>Stramenopiles</taxon>
        <taxon>Ochrophyta</taxon>
        <taxon>PX clade</taxon>
        <taxon>Phaeophyceae</taxon>
        <taxon>Ectocarpales</taxon>
        <taxon>Ectocarpaceae</taxon>
        <taxon>Ectocarpus</taxon>
    </lineage>
</organism>
<dbReference type="STRING" id="2880.D7FS51"/>
<evidence type="ECO:0000256" key="5">
    <source>
        <dbReference type="ARBA" id="ARBA00023274"/>
    </source>
</evidence>
<dbReference type="GO" id="GO:0005762">
    <property type="term" value="C:mitochondrial large ribosomal subunit"/>
    <property type="evidence" value="ECO:0007669"/>
    <property type="project" value="TreeGrafter"/>
</dbReference>
<dbReference type="eggNOG" id="KOG3331">
    <property type="taxonomic scope" value="Eukaryota"/>
</dbReference>
<accession>D7FS51</accession>
<evidence type="ECO:0000256" key="4">
    <source>
        <dbReference type="ARBA" id="ARBA00023128"/>
    </source>
</evidence>
<dbReference type="InParanoid" id="D7FS51"/>
<feature type="compositionally biased region" description="Low complexity" evidence="7">
    <location>
        <begin position="211"/>
        <end position="220"/>
    </location>
</feature>
<comment type="subcellular location">
    <subcellularLocation>
        <location evidence="1">Mitochondrion</location>
    </subcellularLocation>
</comment>
<keyword evidence="5" id="KW-0687">Ribonucleoprotein</keyword>
<dbReference type="Pfam" id="PF06984">
    <property type="entry name" value="MRP-L47"/>
    <property type="match status" value="1"/>
</dbReference>
<proteinExistence type="inferred from homology"/>
<gene>
    <name evidence="8" type="ORF">Esi_0227_0053</name>
</gene>
<dbReference type="GO" id="GO:0032543">
    <property type="term" value="P:mitochondrial translation"/>
    <property type="evidence" value="ECO:0007669"/>
    <property type="project" value="TreeGrafter"/>
</dbReference>
<comment type="similarity">
    <text evidence="2">Belongs to the universal ribosomal protein uL29 family.</text>
</comment>
<dbReference type="AlphaFoldDB" id="D7FS51"/>
<dbReference type="OrthoDB" id="270763at2759"/>
<dbReference type="Proteomes" id="UP000002630">
    <property type="component" value="Unassembled WGS sequence"/>
</dbReference>
<reference evidence="8 9" key="1">
    <citation type="journal article" date="2010" name="Nature">
        <title>The Ectocarpus genome and the independent evolution of multicellularity in brown algae.</title>
        <authorList>
            <person name="Cock J.M."/>
            <person name="Sterck L."/>
            <person name="Rouze P."/>
            <person name="Scornet D."/>
            <person name="Allen A.E."/>
            <person name="Amoutzias G."/>
            <person name="Anthouard V."/>
            <person name="Artiguenave F."/>
            <person name="Aury J.M."/>
            <person name="Badger J.H."/>
            <person name="Beszteri B."/>
            <person name="Billiau K."/>
            <person name="Bonnet E."/>
            <person name="Bothwell J.H."/>
            <person name="Bowler C."/>
            <person name="Boyen C."/>
            <person name="Brownlee C."/>
            <person name="Carrano C.J."/>
            <person name="Charrier B."/>
            <person name="Cho G.Y."/>
            <person name="Coelho S.M."/>
            <person name="Collen J."/>
            <person name="Corre E."/>
            <person name="Da Silva C."/>
            <person name="Delage L."/>
            <person name="Delaroque N."/>
            <person name="Dittami S.M."/>
            <person name="Doulbeau S."/>
            <person name="Elias M."/>
            <person name="Farnham G."/>
            <person name="Gachon C.M."/>
            <person name="Gschloessl B."/>
            <person name="Heesch S."/>
            <person name="Jabbari K."/>
            <person name="Jubin C."/>
            <person name="Kawai H."/>
            <person name="Kimura K."/>
            <person name="Kloareg B."/>
            <person name="Kupper F.C."/>
            <person name="Lang D."/>
            <person name="Le Bail A."/>
            <person name="Leblanc C."/>
            <person name="Lerouge P."/>
            <person name="Lohr M."/>
            <person name="Lopez P.J."/>
            <person name="Martens C."/>
            <person name="Maumus F."/>
            <person name="Michel G."/>
            <person name="Miranda-Saavedra D."/>
            <person name="Morales J."/>
            <person name="Moreau H."/>
            <person name="Motomura T."/>
            <person name="Nagasato C."/>
            <person name="Napoli C.A."/>
            <person name="Nelson D.R."/>
            <person name="Nyvall-Collen P."/>
            <person name="Peters A.F."/>
            <person name="Pommier C."/>
            <person name="Potin P."/>
            <person name="Poulain J."/>
            <person name="Quesneville H."/>
            <person name="Read B."/>
            <person name="Rensing S.A."/>
            <person name="Ritter A."/>
            <person name="Rousvoal S."/>
            <person name="Samanta M."/>
            <person name="Samson G."/>
            <person name="Schroeder D.C."/>
            <person name="Segurens B."/>
            <person name="Strittmatter M."/>
            <person name="Tonon T."/>
            <person name="Tregear J.W."/>
            <person name="Valentin K."/>
            <person name="von Dassow P."/>
            <person name="Yamagishi T."/>
            <person name="Van de Peer Y."/>
            <person name="Wincker P."/>
        </authorList>
    </citation>
    <scope>NUCLEOTIDE SEQUENCE [LARGE SCALE GENOMIC DNA]</scope>
    <source>
        <strain evidence="9">Ec32 / CCAP1310/4</strain>
    </source>
</reference>
<dbReference type="Gene3D" id="6.10.330.20">
    <property type="match status" value="1"/>
</dbReference>
<feature type="compositionally biased region" description="Low complexity" evidence="7">
    <location>
        <begin position="195"/>
        <end position="204"/>
    </location>
</feature>
<evidence type="ECO:0000256" key="3">
    <source>
        <dbReference type="ARBA" id="ARBA00022980"/>
    </source>
</evidence>
<protein>
    <recommendedName>
        <fullName evidence="6">Large ribosomal subunit protein uL29m</fullName>
    </recommendedName>
</protein>
<feature type="region of interest" description="Disordered" evidence="7">
    <location>
        <begin position="193"/>
        <end position="220"/>
    </location>
</feature>
<dbReference type="PANTHER" id="PTHR21183">
    <property type="entry name" value="RIBOSOMAL PROTEIN L47, MITOCHONDRIAL-RELATED"/>
    <property type="match status" value="1"/>
</dbReference>
<evidence type="ECO:0000256" key="1">
    <source>
        <dbReference type="ARBA" id="ARBA00004173"/>
    </source>
</evidence>